<evidence type="ECO:0000259" key="9">
    <source>
        <dbReference type="PROSITE" id="PS50157"/>
    </source>
</evidence>
<dbReference type="SMART" id="SM00355">
    <property type="entry name" value="ZnF_C2H2"/>
    <property type="match status" value="3"/>
</dbReference>
<proteinExistence type="predicted"/>
<dbReference type="GO" id="GO:0005634">
    <property type="term" value="C:nucleus"/>
    <property type="evidence" value="ECO:0007669"/>
    <property type="project" value="UniProtKB-SubCell"/>
</dbReference>
<feature type="region of interest" description="Disordered" evidence="8">
    <location>
        <begin position="46"/>
        <end position="93"/>
    </location>
</feature>
<evidence type="ECO:0000256" key="5">
    <source>
        <dbReference type="ARBA" id="ARBA00022833"/>
    </source>
</evidence>
<name>A0A2I4D3R0_AUSLI</name>
<dbReference type="GO" id="GO:0008270">
    <property type="term" value="F:zinc ion binding"/>
    <property type="evidence" value="ECO:0007669"/>
    <property type="project" value="UniProtKB-KW"/>
</dbReference>
<feature type="domain" description="C2H2-type" evidence="9">
    <location>
        <begin position="364"/>
        <end position="391"/>
    </location>
</feature>
<dbReference type="OrthoDB" id="4748970at2759"/>
<keyword evidence="5" id="KW-0862">Zinc</keyword>
<dbReference type="InParanoid" id="A0A2I4D3R0"/>
<gene>
    <name evidence="11" type="primary">LOC106534706</name>
</gene>
<dbReference type="GO" id="GO:0000981">
    <property type="term" value="F:DNA-binding transcription factor activity, RNA polymerase II-specific"/>
    <property type="evidence" value="ECO:0007669"/>
    <property type="project" value="TreeGrafter"/>
</dbReference>
<dbReference type="RefSeq" id="XP_013886878.1">
    <property type="nucleotide sequence ID" value="XM_014031424.1"/>
</dbReference>
<dbReference type="InterPro" id="IPR036236">
    <property type="entry name" value="Znf_C2H2_sf"/>
</dbReference>
<dbReference type="InterPro" id="IPR013087">
    <property type="entry name" value="Znf_C2H2_type"/>
</dbReference>
<dbReference type="FunFam" id="3.30.160.60:FF:000100">
    <property type="entry name" value="Zinc finger 45-like"/>
    <property type="match status" value="1"/>
</dbReference>
<feature type="domain" description="C2H2-type" evidence="9">
    <location>
        <begin position="334"/>
        <end position="363"/>
    </location>
</feature>
<dbReference type="Proteomes" id="UP000192220">
    <property type="component" value="Unplaced"/>
</dbReference>
<protein>
    <submittedName>
        <fullName evidence="11">Krueppel-like factor 10</fullName>
    </submittedName>
</protein>
<dbReference type="PROSITE" id="PS00028">
    <property type="entry name" value="ZINC_FINGER_C2H2_1"/>
    <property type="match status" value="3"/>
</dbReference>
<evidence type="ECO:0000256" key="6">
    <source>
        <dbReference type="ARBA" id="ARBA00023242"/>
    </source>
</evidence>
<evidence type="ECO:0000256" key="2">
    <source>
        <dbReference type="ARBA" id="ARBA00022723"/>
    </source>
</evidence>
<accession>A0A2I4D3R0</accession>
<keyword evidence="3" id="KW-0677">Repeat</keyword>
<keyword evidence="4 7" id="KW-0863">Zinc-finger</keyword>
<dbReference type="PANTHER" id="PTHR23235">
    <property type="entry name" value="KRUEPPEL-LIKE TRANSCRIPTION FACTOR"/>
    <property type="match status" value="1"/>
</dbReference>
<dbReference type="SUPFAM" id="SSF57667">
    <property type="entry name" value="beta-beta-alpha zinc fingers"/>
    <property type="match status" value="2"/>
</dbReference>
<dbReference type="AlphaFoldDB" id="A0A2I4D3R0"/>
<dbReference type="FunFam" id="3.30.160.60:FF:000018">
    <property type="entry name" value="Krueppel-like factor 15"/>
    <property type="match status" value="1"/>
</dbReference>
<keyword evidence="2" id="KW-0479">Metal-binding</keyword>
<dbReference type="PANTHER" id="PTHR23235:SF164">
    <property type="entry name" value="C2H2-TYPE DOMAIN-CONTAINING PROTEIN"/>
    <property type="match status" value="1"/>
</dbReference>
<evidence type="ECO:0000313" key="10">
    <source>
        <dbReference type="Proteomes" id="UP000192220"/>
    </source>
</evidence>
<dbReference type="KEGG" id="alim:106534706"/>
<dbReference type="GO" id="GO:0000978">
    <property type="term" value="F:RNA polymerase II cis-regulatory region sequence-specific DNA binding"/>
    <property type="evidence" value="ECO:0007669"/>
    <property type="project" value="TreeGrafter"/>
</dbReference>
<evidence type="ECO:0000313" key="11">
    <source>
        <dbReference type="RefSeq" id="XP_013886878.1"/>
    </source>
</evidence>
<keyword evidence="6" id="KW-0539">Nucleus</keyword>
<evidence type="ECO:0000256" key="8">
    <source>
        <dbReference type="SAM" id="MobiDB-lite"/>
    </source>
</evidence>
<dbReference type="CDD" id="cd21572">
    <property type="entry name" value="KLF10_N"/>
    <property type="match status" value="1"/>
</dbReference>
<evidence type="ECO:0000256" key="1">
    <source>
        <dbReference type="ARBA" id="ARBA00004123"/>
    </source>
</evidence>
<keyword evidence="10" id="KW-1185">Reference proteome</keyword>
<dbReference type="GeneID" id="106534706"/>
<dbReference type="Pfam" id="PF00096">
    <property type="entry name" value="zf-C2H2"/>
    <property type="match status" value="2"/>
</dbReference>
<dbReference type="PROSITE" id="PS50157">
    <property type="entry name" value="ZINC_FINGER_C2H2_2"/>
    <property type="match status" value="3"/>
</dbReference>
<dbReference type="Gene3D" id="3.30.160.60">
    <property type="entry name" value="Classic Zinc Finger"/>
    <property type="match status" value="3"/>
</dbReference>
<evidence type="ECO:0000256" key="3">
    <source>
        <dbReference type="ARBA" id="ARBA00022737"/>
    </source>
</evidence>
<sequence length="419" mass="46167">MKAEEKNTDMMSEVQGETRSALFLGASDLRAVEALMSMTKHWNRRNFRPARPLTPHSESSEDDSVPSGSSGLHNPSFCMTPPHSPPCSEASHQSTVLKFHPSSEEIPRHAAVPQKYQYTSVICHTADCNRLPLLQDDTLTRVPPEDPQTDLNRCSRDCEGTVATQKPHAVLGESGLDDESNTAQFTALEPSFSGSVPAAPTVVQKPAATPVPLAFTPLHLPQQQPLKQEYGSPQTRVFLVGGQVARGPVMLLVPPPSVSTVYVQQAATTAASTKFAPIAPAPGHVLPPQKCTSPRTEAPRVRSHVCPHKDCSKTYFKSSHLKAHMRTHTGEKPFRCKWEGCERSFARSDELSRHRRTHTGEKRFACPLCFSRFMRSDHLAKHARRHFVVRRKPCWMLGTPPAAELTPEDKASVTVSESA</sequence>
<evidence type="ECO:0000256" key="7">
    <source>
        <dbReference type="PROSITE-ProRule" id="PRU00042"/>
    </source>
</evidence>
<organism evidence="10 11">
    <name type="scientific">Austrofundulus limnaeus</name>
    <name type="common">Annual killifish</name>
    <dbReference type="NCBI Taxonomy" id="52670"/>
    <lineage>
        <taxon>Eukaryota</taxon>
        <taxon>Metazoa</taxon>
        <taxon>Chordata</taxon>
        <taxon>Craniata</taxon>
        <taxon>Vertebrata</taxon>
        <taxon>Euteleostomi</taxon>
        <taxon>Actinopterygii</taxon>
        <taxon>Neopterygii</taxon>
        <taxon>Teleostei</taxon>
        <taxon>Neoteleostei</taxon>
        <taxon>Acanthomorphata</taxon>
        <taxon>Ovalentaria</taxon>
        <taxon>Atherinomorphae</taxon>
        <taxon>Cyprinodontiformes</taxon>
        <taxon>Rivulidae</taxon>
        <taxon>Austrofundulus</taxon>
    </lineage>
</organism>
<dbReference type="FunFam" id="3.30.160.60:FF:000072">
    <property type="entry name" value="zinc finger protein 143 isoform X1"/>
    <property type="match status" value="1"/>
</dbReference>
<evidence type="ECO:0000256" key="4">
    <source>
        <dbReference type="ARBA" id="ARBA00022771"/>
    </source>
</evidence>
<feature type="domain" description="C2H2-type" evidence="9">
    <location>
        <begin position="304"/>
        <end position="333"/>
    </location>
</feature>
<comment type="subcellular location">
    <subcellularLocation>
        <location evidence="1">Nucleus</location>
    </subcellularLocation>
</comment>
<reference evidence="11" key="1">
    <citation type="submission" date="2025-08" db="UniProtKB">
        <authorList>
            <consortium name="RefSeq"/>
        </authorList>
    </citation>
    <scope>IDENTIFICATION</scope>
</reference>